<reference evidence="2 3" key="1">
    <citation type="submission" date="2018-03" db="EMBL/GenBank/DDBJ databases">
        <title>Complete genome sequencing of Faecalibacterium prausnitzii strains isolated from the human gut.</title>
        <authorList>
            <person name="Fitzgerald B.C."/>
            <person name="Shkoporov A.N."/>
            <person name="Ross P.R."/>
            <person name="Hill C."/>
        </authorList>
    </citation>
    <scope>NUCLEOTIDE SEQUENCE [LARGE SCALE GENOMIC DNA]</scope>
    <source>
        <strain evidence="2 3">ATCC 27768</strain>
    </source>
</reference>
<protein>
    <submittedName>
        <fullName evidence="2">Uncharacterized protein</fullName>
    </submittedName>
</protein>
<feature type="compositionally biased region" description="Basic residues" evidence="1">
    <location>
        <begin position="1"/>
        <end position="12"/>
    </location>
</feature>
<proteinExistence type="predicted"/>
<feature type="compositionally biased region" description="Basic and acidic residues" evidence="1">
    <location>
        <begin position="13"/>
        <end position="22"/>
    </location>
</feature>
<organism evidence="2 3">
    <name type="scientific">Faecalibacterium prausnitzii</name>
    <dbReference type="NCBI Taxonomy" id="853"/>
    <lineage>
        <taxon>Bacteria</taxon>
        <taxon>Bacillati</taxon>
        <taxon>Bacillota</taxon>
        <taxon>Clostridia</taxon>
        <taxon>Eubacteriales</taxon>
        <taxon>Oscillospiraceae</taxon>
        <taxon>Faecalibacterium</taxon>
    </lineage>
</organism>
<feature type="region of interest" description="Disordered" evidence="1">
    <location>
        <begin position="1"/>
        <end position="22"/>
    </location>
</feature>
<dbReference type="Proteomes" id="UP000252378">
    <property type="component" value="Unassembled WGS sequence"/>
</dbReference>
<evidence type="ECO:0000313" key="2">
    <source>
        <dbReference type="EMBL" id="RCH46323.1"/>
    </source>
</evidence>
<comment type="caution">
    <text evidence="2">The sequence shown here is derived from an EMBL/GenBank/DDBJ whole genome shotgun (WGS) entry which is preliminary data.</text>
</comment>
<dbReference type="AlphaFoldDB" id="A0A367G7U4"/>
<gene>
    <name evidence="2" type="ORF">C7J97_07755</name>
</gene>
<name>A0A367G7U4_9FIRM</name>
<evidence type="ECO:0000313" key="3">
    <source>
        <dbReference type="Proteomes" id="UP000252378"/>
    </source>
</evidence>
<dbReference type="EMBL" id="PXUP01000009">
    <property type="protein sequence ID" value="RCH46323.1"/>
    <property type="molecule type" value="Genomic_DNA"/>
</dbReference>
<evidence type="ECO:0000256" key="1">
    <source>
        <dbReference type="SAM" id="MobiDB-lite"/>
    </source>
</evidence>
<sequence length="62" mass="6833">MLGQRPARRTCRPRHDADAGCRNPEEAEAISNRSAAQPAPCLQIKIASFLRFTAIFSNFAAM</sequence>
<accession>A0A367G7U4</accession>